<dbReference type="Gene3D" id="1.25.10.10">
    <property type="entry name" value="Leucine-rich Repeat Variant"/>
    <property type="match status" value="2"/>
</dbReference>
<evidence type="ECO:0000256" key="1">
    <source>
        <dbReference type="ARBA" id="ARBA00010547"/>
    </source>
</evidence>
<keyword evidence="2" id="KW-0132">Cell division</keyword>
<evidence type="ECO:0000256" key="6">
    <source>
        <dbReference type="SAM" id="MobiDB-lite"/>
    </source>
</evidence>
<dbReference type="GO" id="GO:0007091">
    <property type="term" value="P:metaphase/anaphase transition of mitotic cell cycle"/>
    <property type="evidence" value="ECO:0007669"/>
    <property type="project" value="TreeGrafter"/>
</dbReference>
<dbReference type="PANTHER" id="PTHR12827">
    <property type="entry name" value="MEIOTIC CHECKPOINT REGULATOR TSG24 FAMILY MEMBER"/>
    <property type="match status" value="1"/>
</dbReference>
<feature type="compositionally biased region" description="Polar residues" evidence="6">
    <location>
        <begin position="373"/>
        <end position="383"/>
    </location>
</feature>
<dbReference type="GO" id="GO:0060090">
    <property type="term" value="F:molecular adaptor activity"/>
    <property type="evidence" value="ECO:0007669"/>
    <property type="project" value="TreeGrafter"/>
</dbReference>
<feature type="domain" description="Anaphase-promoting complex subunit 1 middle" evidence="8">
    <location>
        <begin position="741"/>
        <end position="1031"/>
    </location>
</feature>
<protein>
    <submittedName>
        <fullName evidence="10">Uncharacterized protein</fullName>
    </submittedName>
</protein>
<dbReference type="InterPro" id="IPR048971">
    <property type="entry name" value="Apc1_3rd"/>
</dbReference>
<evidence type="ECO:0000256" key="5">
    <source>
        <dbReference type="ARBA" id="ARBA00023306"/>
    </source>
</evidence>
<sequence>MIAAKDPQEFVPSGRQQLSWHPGTVQLCGGEESNAALSPEILRSEFEKVSIAENEQNEWWTIRKSPNQKYEESKKSNACGNNKSILCDPCTNEGADSSWTWKSADPQIINKRLSDVQGSKRRTLDNDINEFVKLSHLQCQSLSVMEEELYIKDNVAIWSKGIASTGNCGKFDSSRITVCSYSSQYPITHAHWCTFYCELPTFNSKNITVPTSETIGTPMPCVCIVDKQNLRVFSIDSEDFVTTLPFTVGNFWNTAFGIILERKKKTRKCEDEAGPTVFSMTHPLDEVSPVAILHGTIRLIEDHSLTILFTCEKPSICMMFDSHTMQHSIYVIRKLHNDEWTEISTKMGSQMSSMHNLSNRQKSHAAAWETRGDTSSPFSSRPASTFHFHSSHQSRSHSPMAAISRCQSPTVSPLLGSNPWFPKSRYNTSHRFGSSNISMMSSTSHLDAKEDYYHVNPLLCFEHIWSDNLIASDCLNIGPASKVFLSDDLVGRSYLCYLIPLRSQLSMVRMETTNTKSIVFGILTSVSAKDAVPIPHLHMMAILEHTGSIVLYSGLTMVGKLHVGGVLAQHIPSPRALRTFSQFNSPFPKRSTLLPQYGTPKPDPHFDEHLISPVLPTSTPTQSDLALILDPYKNDSEKIQLNGLRDPVADRITLQYTDGTYYRITLPSMAAFTLVENCLNALRQVLSKDCSITLLSRWYAVRNAPGPDDFNLVQEWEMFTSLIYELLGYDNEHGNEMPCDSPLSVAKRQRQSSVGSDTDWNFLLDSKLHKSNYKAISNLLNLNEIPSKSTFASASEVMVNINSVLFLSIRIIHYTLHLLYEDFKLNITRTQELPHLAQLLSKLSTDLSLKLYVIHYWKDFPNHCSPYNPKRSTIKENYLRNVIVWPSMRENPDSVMEYVYSLLKGAETSPFPYIPNVNERTKTVVELCGVYIKGTSRPGSDICIDSFINHISFKSRVDSCSTPKSKIIHSHENIFEKLVLLMTEMGVTNRDLDTYPIGIKLLFYGALWKCRESPPVNWSPEAYNLLQRTDLAAQAELIKKSKLQANVKKHIMTNTNSLPEVIPAIKQADEADMEDGMEDIDSALLKLRFPEDHRVAETRRLLQSSKPVSIALVQRPDVSDHDFIEEQEKHLYAICARTMSLPIGRGMFTLRTATPVVTEPLPLPKLCLLGKAPPHGVTVELAHIDYPQNMQHWPLFHNGVANGLRIPPDAHNIDSTWIIFNKPKNTTETNYEHAGFLMALGLNGHLTNLTIVNTYNYLIKANEMTSIGILLGLASAMRGTANTVITKMLSVHLEALLPPTSMELDIPQNLQVAALLGVGLAYQGTAHRHITEVLISEIGRPPGPEMENSTDRESYSLAAGLALGLVTLQQGGRPSGLSDLNVPDTLHYYMVGGNRRVLEGSQRDRYRVPSFQIREGSNVNLDVTAPGATLALGLMYLRSDNKILADWMAPPTTQYLLDFVRPDFLMLRILSRSLIMWNDIRPNRDWIESQVPDTIRPFCMVTPSASDIDYEAMNQAYCNIIAGACFAIGLKYAGSANYEAFTALLQYCHMFISLTSKSIAELAGKPTIETCLNVLLVSTSMVMAGTGNLEIMRIVRHLRRRVGISSSTVVTYGSHMAIHMALGLLFLGGGRFTLSNSPASVAALICAFYPKFPTHSCDNRYHLQAFRHLYVLAVEPRLIIPKDVGTSRICYARLKVVNLDGSFAYLRGPCIVPDLNFLSKVSVEDDRYWRVEFERGRNWEQLEKLLSSCGIIEVKQRAGCLSYIEDKFGFRTQLAKTLTQSETVPWNPPAKVITSFSSDTAMRLFCENFLSPSSYLTGTMESKFMKLLTKATYECVIKDKEIILAIVMVLLRTIQDFRNTTSTSQLWQFKLIAQQVLENSLTTHLLSCEVMLSLHQELMELMGEYESVVKGEIANYVMGGHTNRIDQETELVSYITFYDIPHDLQHLQNCSEIIEVLSYLSTRRCSALTITKILNILGYTK</sequence>
<evidence type="ECO:0000259" key="7">
    <source>
        <dbReference type="Pfam" id="PF18122"/>
    </source>
</evidence>
<dbReference type="InterPro" id="IPR041221">
    <property type="entry name" value="APC1_C"/>
</dbReference>
<keyword evidence="5" id="KW-0131">Cell cycle</keyword>
<feature type="domain" description="Anaphase-promoting complex subunit 1 C-terminal" evidence="7">
    <location>
        <begin position="1792"/>
        <end position="1941"/>
    </location>
</feature>
<dbReference type="EMBL" id="GEZM01042675">
    <property type="protein sequence ID" value="JAV79736.1"/>
    <property type="molecule type" value="Transcribed_RNA"/>
</dbReference>
<dbReference type="InterPro" id="IPR046794">
    <property type="entry name" value="Apc1_MidN"/>
</dbReference>
<dbReference type="Pfam" id="PF20518">
    <property type="entry name" value="Apc1_MidN"/>
    <property type="match status" value="1"/>
</dbReference>
<evidence type="ECO:0000256" key="2">
    <source>
        <dbReference type="ARBA" id="ARBA00022618"/>
    </source>
</evidence>
<feature type="domain" description="Anaphase-promoting complex subunit 1 beta-sandwich" evidence="9">
    <location>
        <begin position="1677"/>
        <end position="1757"/>
    </location>
</feature>
<keyword evidence="3" id="KW-0677">Repeat</keyword>
<comment type="similarity">
    <text evidence="1">Belongs to the APC1 family.</text>
</comment>
<dbReference type="PANTHER" id="PTHR12827:SF3">
    <property type="entry name" value="ANAPHASE-PROMOTING COMPLEX SUBUNIT 1"/>
    <property type="match status" value="1"/>
</dbReference>
<proteinExistence type="inferred from homology"/>
<dbReference type="GO" id="GO:0051301">
    <property type="term" value="P:cell division"/>
    <property type="evidence" value="ECO:0007669"/>
    <property type="project" value="UniProtKB-KW"/>
</dbReference>
<dbReference type="GO" id="GO:0005680">
    <property type="term" value="C:anaphase-promoting complex"/>
    <property type="evidence" value="ECO:0007669"/>
    <property type="project" value="InterPro"/>
</dbReference>
<dbReference type="InterPro" id="IPR011989">
    <property type="entry name" value="ARM-like"/>
</dbReference>
<evidence type="ECO:0000256" key="3">
    <source>
        <dbReference type="ARBA" id="ARBA00022737"/>
    </source>
</evidence>
<evidence type="ECO:0000259" key="9">
    <source>
        <dbReference type="Pfam" id="PF21282"/>
    </source>
</evidence>
<dbReference type="InterPro" id="IPR024990">
    <property type="entry name" value="Apc1"/>
</dbReference>
<dbReference type="FunFam" id="1.25.10.10:FF:000747">
    <property type="entry name" value="Shattered"/>
    <property type="match status" value="1"/>
</dbReference>
<accession>A0A1Y1M734</accession>
<dbReference type="Pfam" id="PF21282">
    <property type="entry name" value="APC1_3rd"/>
    <property type="match status" value="1"/>
</dbReference>
<organism evidence="10">
    <name type="scientific">Photinus pyralis</name>
    <name type="common">Common eastern firefly</name>
    <name type="synonym">Lampyris pyralis</name>
    <dbReference type="NCBI Taxonomy" id="7054"/>
    <lineage>
        <taxon>Eukaryota</taxon>
        <taxon>Metazoa</taxon>
        <taxon>Ecdysozoa</taxon>
        <taxon>Arthropoda</taxon>
        <taxon>Hexapoda</taxon>
        <taxon>Insecta</taxon>
        <taxon>Pterygota</taxon>
        <taxon>Neoptera</taxon>
        <taxon>Endopterygota</taxon>
        <taxon>Coleoptera</taxon>
        <taxon>Polyphaga</taxon>
        <taxon>Elateriformia</taxon>
        <taxon>Elateroidea</taxon>
        <taxon>Lampyridae</taxon>
        <taxon>Lampyrinae</taxon>
        <taxon>Photinus</taxon>
    </lineage>
</organism>
<name>A0A1Y1M734_PHOPY</name>
<evidence type="ECO:0000256" key="4">
    <source>
        <dbReference type="ARBA" id="ARBA00022776"/>
    </source>
</evidence>
<dbReference type="GO" id="GO:0031145">
    <property type="term" value="P:anaphase-promoting complex-dependent catabolic process"/>
    <property type="evidence" value="ECO:0007669"/>
    <property type="project" value="TreeGrafter"/>
</dbReference>
<dbReference type="GO" id="GO:0070979">
    <property type="term" value="P:protein K11-linked ubiquitination"/>
    <property type="evidence" value="ECO:0007669"/>
    <property type="project" value="TreeGrafter"/>
</dbReference>
<evidence type="ECO:0000259" key="8">
    <source>
        <dbReference type="Pfam" id="PF20518"/>
    </source>
</evidence>
<dbReference type="FunFam" id="1.25.10.10:FF:000302">
    <property type="entry name" value="Anaphase-promoting complex subunit 1"/>
    <property type="match status" value="1"/>
</dbReference>
<keyword evidence="4" id="KW-0498">Mitosis</keyword>
<dbReference type="Pfam" id="PF18122">
    <property type="entry name" value="APC1_C"/>
    <property type="match status" value="1"/>
</dbReference>
<reference evidence="10" key="1">
    <citation type="journal article" date="2016" name="Sci. Rep.">
        <title>Molecular characterization of firefly nuptial gifts: a multi-omics approach sheds light on postcopulatory sexual selection.</title>
        <authorList>
            <person name="Al-Wathiqui N."/>
            <person name="Fallon T.R."/>
            <person name="South A."/>
            <person name="Weng J.K."/>
            <person name="Lewis S.M."/>
        </authorList>
    </citation>
    <scope>NUCLEOTIDE SEQUENCE</scope>
</reference>
<evidence type="ECO:0000313" key="10">
    <source>
        <dbReference type="EMBL" id="JAV79736.1"/>
    </source>
</evidence>
<feature type="region of interest" description="Disordered" evidence="6">
    <location>
        <begin position="361"/>
        <end position="393"/>
    </location>
</feature>